<dbReference type="Proteomes" id="UP000006729">
    <property type="component" value="Chromosome 4"/>
</dbReference>
<dbReference type="EMBL" id="CM009293">
    <property type="protein sequence ID" value="PNT42403.1"/>
    <property type="molecule type" value="Genomic_DNA"/>
</dbReference>
<reference evidence="1 2" key="1">
    <citation type="journal article" date="2006" name="Science">
        <title>The genome of black cottonwood, Populus trichocarpa (Torr. &amp; Gray).</title>
        <authorList>
            <person name="Tuskan G.A."/>
            <person name="Difazio S."/>
            <person name="Jansson S."/>
            <person name="Bohlmann J."/>
            <person name="Grigoriev I."/>
            <person name="Hellsten U."/>
            <person name="Putnam N."/>
            <person name="Ralph S."/>
            <person name="Rombauts S."/>
            <person name="Salamov A."/>
            <person name="Schein J."/>
            <person name="Sterck L."/>
            <person name="Aerts A."/>
            <person name="Bhalerao R.R."/>
            <person name="Bhalerao R.P."/>
            <person name="Blaudez D."/>
            <person name="Boerjan W."/>
            <person name="Brun A."/>
            <person name="Brunner A."/>
            <person name="Busov V."/>
            <person name="Campbell M."/>
            <person name="Carlson J."/>
            <person name="Chalot M."/>
            <person name="Chapman J."/>
            <person name="Chen G.L."/>
            <person name="Cooper D."/>
            <person name="Coutinho P.M."/>
            <person name="Couturier J."/>
            <person name="Covert S."/>
            <person name="Cronk Q."/>
            <person name="Cunningham R."/>
            <person name="Davis J."/>
            <person name="Degroeve S."/>
            <person name="Dejardin A."/>
            <person name="Depamphilis C."/>
            <person name="Detter J."/>
            <person name="Dirks B."/>
            <person name="Dubchak I."/>
            <person name="Duplessis S."/>
            <person name="Ehlting J."/>
            <person name="Ellis B."/>
            <person name="Gendler K."/>
            <person name="Goodstein D."/>
            <person name="Gribskov M."/>
            <person name="Grimwood J."/>
            <person name="Groover A."/>
            <person name="Gunter L."/>
            <person name="Hamberger B."/>
            <person name="Heinze B."/>
            <person name="Helariutta Y."/>
            <person name="Henrissat B."/>
            <person name="Holligan D."/>
            <person name="Holt R."/>
            <person name="Huang W."/>
            <person name="Islam-Faridi N."/>
            <person name="Jones S."/>
            <person name="Jones-Rhoades M."/>
            <person name="Jorgensen R."/>
            <person name="Joshi C."/>
            <person name="Kangasjarvi J."/>
            <person name="Karlsson J."/>
            <person name="Kelleher C."/>
            <person name="Kirkpatrick R."/>
            <person name="Kirst M."/>
            <person name="Kohler A."/>
            <person name="Kalluri U."/>
            <person name="Larimer F."/>
            <person name="Leebens-Mack J."/>
            <person name="Leple J.C."/>
            <person name="Locascio P."/>
            <person name="Lou Y."/>
            <person name="Lucas S."/>
            <person name="Martin F."/>
            <person name="Montanini B."/>
            <person name="Napoli C."/>
            <person name="Nelson D.R."/>
            <person name="Nelson C."/>
            <person name="Nieminen K."/>
            <person name="Nilsson O."/>
            <person name="Pereda V."/>
            <person name="Peter G."/>
            <person name="Philippe R."/>
            <person name="Pilate G."/>
            <person name="Poliakov A."/>
            <person name="Razumovskaya J."/>
            <person name="Richardson P."/>
            <person name="Rinaldi C."/>
            <person name="Ritland K."/>
            <person name="Rouze P."/>
            <person name="Ryaboy D."/>
            <person name="Schmutz J."/>
            <person name="Schrader J."/>
            <person name="Segerman B."/>
            <person name="Shin H."/>
            <person name="Siddiqui A."/>
            <person name="Sterky F."/>
            <person name="Terry A."/>
            <person name="Tsai C.J."/>
            <person name="Uberbacher E."/>
            <person name="Unneberg P."/>
            <person name="Vahala J."/>
            <person name="Wall K."/>
            <person name="Wessler S."/>
            <person name="Yang G."/>
            <person name="Yin T."/>
            <person name="Douglas C."/>
            <person name="Marra M."/>
            <person name="Sandberg G."/>
            <person name="Van de Peer Y."/>
            <person name="Rokhsar D."/>
        </authorList>
    </citation>
    <scope>NUCLEOTIDE SEQUENCE [LARGE SCALE GENOMIC DNA]</scope>
    <source>
        <strain evidence="2">cv. Nisqually</strain>
    </source>
</reference>
<organism evidence="1 2">
    <name type="scientific">Populus trichocarpa</name>
    <name type="common">Western balsam poplar</name>
    <name type="synonym">Populus balsamifera subsp. trichocarpa</name>
    <dbReference type="NCBI Taxonomy" id="3694"/>
    <lineage>
        <taxon>Eukaryota</taxon>
        <taxon>Viridiplantae</taxon>
        <taxon>Streptophyta</taxon>
        <taxon>Embryophyta</taxon>
        <taxon>Tracheophyta</taxon>
        <taxon>Spermatophyta</taxon>
        <taxon>Magnoliopsida</taxon>
        <taxon>eudicotyledons</taxon>
        <taxon>Gunneridae</taxon>
        <taxon>Pentapetalae</taxon>
        <taxon>rosids</taxon>
        <taxon>fabids</taxon>
        <taxon>Malpighiales</taxon>
        <taxon>Salicaceae</taxon>
        <taxon>Saliceae</taxon>
        <taxon>Populus</taxon>
    </lineage>
</organism>
<gene>
    <name evidence="1" type="ORF">POPTR_004G210900</name>
</gene>
<name>A0A2K2AXZ8_POPTR</name>
<proteinExistence type="predicted"/>
<evidence type="ECO:0000313" key="1">
    <source>
        <dbReference type="EMBL" id="PNT42403.1"/>
    </source>
</evidence>
<keyword evidence="2" id="KW-1185">Reference proteome</keyword>
<protein>
    <submittedName>
        <fullName evidence="1">Uncharacterized protein</fullName>
    </submittedName>
</protein>
<dbReference type="InParanoid" id="A0A2K2AXZ8"/>
<dbReference type="AlphaFoldDB" id="A0A2K2AXZ8"/>
<sequence>MKTNKVSCGISITKQLCVASDNSRWCYCVCKLLTYLLKRMLGEDQMWKYFRQFNKPISLINLTEEIACPNPDNSLILQLI</sequence>
<evidence type="ECO:0000313" key="2">
    <source>
        <dbReference type="Proteomes" id="UP000006729"/>
    </source>
</evidence>
<accession>A0A2K2AXZ8</accession>